<dbReference type="Proteomes" id="UP000008237">
    <property type="component" value="Unassembled WGS sequence"/>
</dbReference>
<feature type="compositionally biased region" description="Acidic residues" evidence="1">
    <location>
        <begin position="20"/>
        <end position="38"/>
    </location>
</feature>
<protein>
    <recommendedName>
        <fullName evidence="4">RRM domain-containing protein</fullName>
    </recommendedName>
</protein>
<proteinExistence type="predicted"/>
<gene>
    <name evidence="2" type="ORF">EAI_07141</name>
</gene>
<evidence type="ECO:0000313" key="2">
    <source>
        <dbReference type="EMBL" id="EFN76607.1"/>
    </source>
</evidence>
<evidence type="ECO:0000313" key="3">
    <source>
        <dbReference type="Proteomes" id="UP000008237"/>
    </source>
</evidence>
<name>E2C602_HARSA</name>
<reference evidence="2 3" key="1">
    <citation type="journal article" date="2010" name="Science">
        <title>Genomic comparison of the ants Camponotus floridanus and Harpegnathos saltator.</title>
        <authorList>
            <person name="Bonasio R."/>
            <person name="Zhang G."/>
            <person name="Ye C."/>
            <person name="Mutti N.S."/>
            <person name="Fang X."/>
            <person name="Qin N."/>
            <person name="Donahue G."/>
            <person name="Yang P."/>
            <person name="Li Q."/>
            <person name="Li C."/>
            <person name="Zhang P."/>
            <person name="Huang Z."/>
            <person name="Berger S.L."/>
            <person name="Reinberg D."/>
            <person name="Wang J."/>
            <person name="Liebig J."/>
        </authorList>
    </citation>
    <scope>NUCLEOTIDE SEQUENCE [LARGE SCALE GENOMIC DNA]</scope>
    <source>
        <strain evidence="2 3">R22 G/1</strain>
    </source>
</reference>
<sequence>MEDESDDEKMILYENKLESENTESQDESAVESSDDENDASSAINDSVKQKKKSNRIEDHSTSKHPRRVFDDVNEGKTVFLKNVPFSVKNNELKEYMEQFGPIYCHK</sequence>
<dbReference type="Gene3D" id="3.30.70.330">
    <property type="match status" value="1"/>
</dbReference>
<dbReference type="InParanoid" id="E2C602"/>
<accession>E2C602</accession>
<dbReference type="InterPro" id="IPR035979">
    <property type="entry name" value="RBD_domain_sf"/>
</dbReference>
<evidence type="ECO:0000256" key="1">
    <source>
        <dbReference type="SAM" id="MobiDB-lite"/>
    </source>
</evidence>
<feature type="compositionally biased region" description="Basic and acidic residues" evidence="1">
    <location>
        <begin position="8"/>
        <end position="19"/>
    </location>
</feature>
<keyword evidence="3" id="KW-1185">Reference proteome</keyword>
<feature type="compositionally biased region" description="Basic and acidic residues" evidence="1">
    <location>
        <begin position="54"/>
        <end position="69"/>
    </location>
</feature>
<organism evidence="3">
    <name type="scientific">Harpegnathos saltator</name>
    <name type="common">Jerdon's jumping ant</name>
    <dbReference type="NCBI Taxonomy" id="610380"/>
    <lineage>
        <taxon>Eukaryota</taxon>
        <taxon>Metazoa</taxon>
        <taxon>Ecdysozoa</taxon>
        <taxon>Arthropoda</taxon>
        <taxon>Hexapoda</taxon>
        <taxon>Insecta</taxon>
        <taxon>Pterygota</taxon>
        <taxon>Neoptera</taxon>
        <taxon>Endopterygota</taxon>
        <taxon>Hymenoptera</taxon>
        <taxon>Apocrita</taxon>
        <taxon>Aculeata</taxon>
        <taxon>Formicoidea</taxon>
        <taxon>Formicidae</taxon>
        <taxon>Ponerinae</taxon>
        <taxon>Ponerini</taxon>
        <taxon>Harpegnathos</taxon>
    </lineage>
</organism>
<dbReference type="EMBL" id="GL452895">
    <property type="protein sequence ID" value="EFN76607.1"/>
    <property type="molecule type" value="Genomic_DNA"/>
</dbReference>
<evidence type="ECO:0008006" key="4">
    <source>
        <dbReference type="Google" id="ProtNLM"/>
    </source>
</evidence>
<dbReference type="OrthoDB" id="3945418at2759"/>
<dbReference type="SUPFAM" id="SSF54928">
    <property type="entry name" value="RNA-binding domain, RBD"/>
    <property type="match status" value="1"/>
</dbReference>
<dbReference type="InterPro" id="IPR012677">
    <property type="entry name" value="Nucleotide-bd_a/b_plait_sf"/>
</dbReference>
<dbReference type="GO" id="GO:0003676">
    <property type="term" value="F:nucleic acid binding"/>
    <property type="evidence" value="ECO:0007669"/>
    <property type="project" value="InterPro"/>
</dbReference>
<dbReference type="AlphaFoldDB" id="E2C602"/>
<feature type="region of interest" description="Disordered" evidence="1">
    <location>
        <begin position="1"/>
        <end position="69"/>
    </location>
</feature>